<organism evidence="15 16">
    <name type="scientific">Bacillus subtilis</name>
    <dbReference type="NCBI Taxonomy" id="1423"/>
    <lineage>
        <taxon>Bacteria</taxon>
        <taxon>Bacillati</taxon>
        <taxon>Bacillota</taxon>
        <taxon>Bacilli</taxon>
        <taxon>Bacillales</taxon>
        <taxon>Bacillaceae</taxon>
        <taxon>Bacillus</taxon>
    </lineage>
</organism>
<evidence type="ECO:0000256" key="11">
    <source>
        <dbReference type="SAM" id="MobiDB-lite"/>
    </source>
</evidence>
<proteinExistence type="inferred from homology"/>
<evidence type="ECO:0000259" key="14">
    <source>
        <dbReference type="PROSITE" id="PS51935"/>
    </source>
</evidence>
<dbReference type="PATRIC" id="fig|1423.173.peg.758"/>
<dbReference type="InterPro" id="IPR036779">
    <property type="entry name" value="LysM_dom_sf"/>
</dbReference>
<dbReference type="Gene3D" id="3.90.1720.10">
    <property type="entry name" value="endopeptidase domain like (from Nostoc punctiforme)"/>
    <property type="match status" value="1"/>
</dbReference>
<keyword evidence="8" id="KW-0378">Hydrolase</keyword>
<feature type="region of interest" description="Disordered" evidence="11">
    <location>
        <begin position="70"/>
        <end position="93"/>
    </location>
</feature>
<feature type="domain" description="LysM" evidence="13">
    <location>
        <begin position="228"/>
        <end position="271"/>
    </location>
</feature>
<evidence type="ECO:0000256" key="2">
    <source>
        <dbReference type="ARBA" id="ARBA00007074"/>
    </source>
</evidence>
<keyword evidence="9" id="KW-0788">Thiol protease</keyword>
<feature type="domain" description="LysM" evidence="13">
    <location>
        <begin position="27"/>
        <end position="70"/>
    </location>
</feature>
<evidence type="ECO:0000256" key="5">
    <source>
        <dbReference type="ARBA" id="ARBA00022670"/>
    </source>
</evidence>
<dbReference type="GO" id="GO:0006508">
    <property type="term" value="P:proteolysis"/>
    <property type="evidence" value="ECO:0007669"/>
    <property type="project" value="UniProtKB-KW"/>
</dbReference>
<protein>
    <submittedName>
        <fullName evidence="15">Gamma-D-glutamate-meso-diaminopimelate muropeptidase (Major autolysin)</fullName>
    </submittedName>
</protein>
<sequence>MKKKLAAGLTASAIVGTTLAVTPAEAATIKVKSGDSLWKLAQTYNTSVAALTSANHLSTTVLSIGQTLTIPGSKSSTSSSTSSSTTKKSGSSVYTVKSGDSLWLIANEFKMTVQELKKLNGLSSDLIRAGQKLKVSGTISSSSSSSKKSNSNKSSSSSSSTGTYKVQLGDSLWKIANKVNMSIAELKVLNNLKSDTIYVNQVLKTKSSGSDTSSKDTSSKSDQTSATTKYTVKSGDSLWKIANNYNLTVQQIRNINNLKSDVLYVGQVLKLTGKASSGSSSSSSSSSNASSGTTTTYTVKSGDSLWVIAQKFNVTAQQIREKNNLKTDVLQVGQKLVISGKASSSSSSGSSNNTSSTSAKINTMISAAKAQLGVPYRWGGTTPSGFDCSGFIYYVLNKVTSVSRLTAAGYWNTMKSVSQPAVGDFVFFSTYKAGPSHVGIYLGNGEFINANDSGVVISNMNNSYWKQRYLGAKRYF</sequence>
<evidence type="ECO:0000256" key="12">
    <source>
        <dbReference type="SAM" id="SignalP"/>
    </source>
</evidence>
<feature type="domain" description="NlpC/P60" evidence="14">
    <location>
        <begin position="358"/>
        <end position="476"/>
    </location>
</feature>
<comment type="subcellular location">
    <subcellularLocation>
        <location evidence="1">Secreted</location>
        <location evidence="1">Cell wall</location>
    </subcellularLocation>
</comment>
<keyword evidence="6 12" id="KW-0732">Signal</keyword>
<feature type="region of interest" description="Disordered" evidence="11">
    <location>
        <begin position="206"/>
        <end position="227"/>
    </location>
</feature>
<dbReference type="CDD" id="cd00118">
    <property type="entry name" value="LysM"/>
    <property type="match status" value="5"/>
</dbReference>
<dbReference type="FunFam" id="3.10.350.10:FF:000026">
    <property type="entry name" value="Peptidoglycan endopeptidase"/>
    <property type="match status" value="1"/>
</dbReference>
<keyword evidence="10" id="KW-0961">Cell wall biogenesis/degradation</keyword>
<feature type="signal peptide" evidence="12">
    <location>
        <begin position="1"/>
        <end position="26"/>
    </location>
</feature>
<dbReference type="Proteomes" id="UP000032247">
    <property type="component" value="Unassembled WGS sequence"/>
</dbReference>
<dbReference type="AlphaFoldDB" id="A0A0D1L7V5"/>
<evidence type="ECO:0000256" key="8">
    <source>
        <dbReference type="ARBA" id="ARBA00022801"/>
    </source>
</evidence>
<keyword evidence="4" id="KW-0964">Secreted</keyword>
<dbReference type="GO" id="GO:0008932">
    <property type="term" value="F:lytic endotransglycosylase activity"/>
    <property type="evidence" value="ECO:0007669"/>
    <property type="project" value="TreeGrafter"/>
</dbReference>
<dbReference type="PROSITE" id="PS51782">
    <property type="entry name" value="LYSM"/>
    <property type="match status" value="5"/>
</dbReference>
<evidence type="ECO:0000256" key="7">
    <source>
        <dbReference type="ARBA" id="ARBA00022737"/>
    </source>
</evidence>
<evidence type="ECO:0000256" key="6">
    <source>
        <dbReference type="ARBA" id="ARBA00022729"/>
    </source>
</evidence>
<evidence type="ECO:0000256" key="9">
    <source>
        <dbReference type="ARBA" id="ARBA00022807"/>
    </source>
</evidence>
<dbReference type="SMART" id="SM00257">
    <property type="entry name" value="LysM"/>
    <property type="match status" value="5"/>
</dbReference>
<dbReference type="PANTHER" id="PTHR33734">
    <property type="entry name" value="LYSM DOMAIN-CONTAINING GPI-ANCHORED PROTEIN 2"/>
    <property type="match status" value="1"/>
</dbReference>
<dbReference type="InterPro" id="IPR018392">
    <property type="entry name" value="LysM"/>
</dbReference>
<dbReference type="EMBL" id="JXBC01000002">
    <property type="protein sequence ID" value="KIU11876.1"/>
    <property type="molecule type" value="Genomic_DNA"/>
</dbReference>
<dbReference type="PANTHER" id="PTHR33734:SF22">
    <property type="entry name" value="MEMBRANE-BOUND LYTIC MUREIN TRANSGLYCOSYLASE D"/>
    <property type="match status" value="1"/>
</dbReference>
<reference evidence="15 16" key="1">
    <citation type="submission" date="2014-12" db="EMBL/GenBank/DDBJ databases">
        <title>Comparative genome analysis of Bacillus coagulans HM-08, Clostridium butyricum HM-68, Bacillus subtilis HM-66 and Bacillus licheniformis BL-09.</title>
        <authorList>
            <person name="Zhang H."/>
        </authorList>
    </citation>
    <scope>NUCLEOTIDE SEQUENCE [LARGE SCALE GENOMIC DNA]</scope>
    <source>
        <strain evidence="15 16">HM-66</strain>
    </source>
</reference>
<dbReference type="PROSITE" id="PS51935">
    <property type="entry name" value="NLPC_P60"/>
    <property type="match status" value="1"/>
</dbReference>
<feature type="region of interest" description="Disordered" evidence="11">
    <location>
        <begin position="137"/>
        <end position="164"/>
    </location>
</feature>
<dbReference type="SUPFAM" id="SSF54106">
    <property type="entry name" value="LysM domain"/>
    <property type="match status" value="5"/>
</dbReference>
<dbReference type="InterPro" id="IPR038765">
    <property type="entry name" value="Papain-like_cys_pep_sf"/>
</dbReference>
<dbReference type="Pfam" id="PF00877">
    <property type="entry name" value="NLPC_P60"/>
    <property type="match status" value="1"/>
</dbReference>
<dbReference type="STRING" id="483913.AN935_04900"/>
<feature type="domain" description="LysM" evidence="13">
    <location>
        <begin position="162"/>
        <end position="205"/>
    </location>
</feature>
<dbReference type="Pfam" id="PF01476">
    <property type="entry name" value="LysM"/>
    <property type="match status" value="5"/>
</dbReference>
<gene>
    <name evidence="15" type="ORF">SC09_Contig19orf00139</name>
</gene>
<dbReference type="GO" id="GO:0008234">
    <property type="term" value="F:cysteine-type peptidase activity"/>
    <property type="evidence" value="ECO:0007669"/>
    <property type="project" value="UniProtKB-KW"/>
</dbReference>
<keyword evidence="3" id="KW-0134">Cell wall</keyword>
<dbReference type="GO" id="GO:0071555">
    <property type="term" value="P:cell wall organization"/>
    <property type="evidence" value="ECO:0007669"/>
    <property type="project" value="UniProtKB-KW"/>
</dbReference>
<evidence type="ECO:0000313" key="16">
    <source>
        <dbReference type="Proteomes" id="UP000032247"/>
    </source>
</evidence>
<feature type="chain" id="PRO_5002232383" evidence="12">
    <location>
        <begin position="27"/>
        <end position="476"/>
    </location>
</feature>
<feature type="domain" description="LysM" evidence="13">
    <location>
        <begin position="295"/>
        <end position="338"/>
    </location>
</feature>
<evidence type="ECO:0000259" key="13">
    <source>
        <dbReference type="PROSITE" id="PS51782"/>
    </source>
</evidence>
<name>A0A0D1L7V5_BACIU</name>
<feature type="domain" description="LysM" evidence="13">
    <location>
        <begin position="92"/>
        <end position="135"/>
    </location>
</feature>
<feature type="region of interest" description="Disordered" evidence="11">
    <location>
        <begin position="274"/>
        <end position="294"/>
    </location>
</feature>
<evidence type="ECO:0000256" key="1">
    <source>
        <dbReference type="ARBA" id="ARBA00004191"/>
    </source>
</evidence>
<dbReference type="FunFam" id="3.10.350.10:FF:000011">
    <property type="entry name" value="Peptidoglycan endopeptidase LytF"/>
    <property type="match status" value="1"/>
</dbReference>
<comment type="similarity">
    <text evidence="2">Belongs to the peptidase C40 family.</text>
</comment>
<feature type="compositionally biased region" description="Low complexity" evidence="11">
    <location>
        <begin position="72"/>
        <end position="93"/>
    </location>
</feature>
<dbReference type="SUPFAM" id="SSF54001">
    <property type="entry name" value="Cysteine proteinases"/>
    <property type="match status" value="1"/>
</dbReference>
<keyword evidence="7" id="KW-0677">Repeat</keyword>
<keyword evidence="5" id="KW-0645">Protease</keyword>
<feature type="compositionally biased region" description="Low complexity" evidence="11">
    <location>
        <begin position="140"/>
        <end position="160"/>
    </location>
</feature>
<evidence type="ECO:0000256" key="4">
    <source>
        <dbReference type="ARBA" id="ARBA00022525"/>
    </source>
</evidence>
<evidence type="ECO:0000256" key="3">
    <source>
        <dbReference type="ARBA" id="ARBA00022512"/>
    </source>
</evidence>
<dbReference type="FunFam" id="3.90.1720.10:FF:000009">
    <property type="entry name" value="Peptidoglycan endopeptidase LytF"/>
    <property type="match status" value="1"/>
</dbReference>
<evidence type="ECO:0000256" key="10">
    <source>
        <dbReference type="ARBA" id="ARBA00023316"/>
    </source>
</evidence>
<dbReference type="InterPro" id="IPR000064">
    <property type="entry name" value="NLP_P60_dom"/>
</dbReference>
<evidence type="ECO:0000313" key="15">
    <source>
        <dbReference type="EMBL" id="KIU11876.1"/>
    </source>
</evidence>
<dbReference type="Gene3D" id="3.10.350.10">
    <property type="entry name" value="LysM domain"/>
    <property type="match status" value="5"/>
</dbReference>
<comment type="caution">
    <text evidence="15">The sequence shown here is derived from an EMBL/GenBank/DDBJ whole genome shotgun (WGS) entry which is preliminary data.</text>
</comment>
<accession>A0A0D1L7V5</accession>